<dbReference type="AlphaFoldDB" id="A0A820KKN9"/>
<dbReference type="EMBL" id="CAJOBF010014942">
    <property type="protein sequence ID" value="CAF4343912.1"/>
    <property type="molecule type" value="Genomic_DNA"/>
</dbReference>
<evidence type="ECO:0000313" key="2">
    <source>
        <dbReference type="EMBL" id="CAF4343912.1"/>
    </source>
</evidence>
<dbReference type="PANTHER" id="PTHR46585">
    <property type="entry name" value="INTEGRASE CORE DOMAIN CONTAINING PROTEIN"/>
    <property type="match status" value="1"/>
</dbReference>
<dbReference type="GO" id="GO:0050482">
    <property type="term" value="P:arachidonate secretion"/>
    <property type="evidence" value="ECO:0007669"/>
    <property type="project" value="InterPro"/>
</dbReference>
<dbReference type="InterPro" id="IPR036397">
    <property type="entry name" value="RNaseH_sf"/>
</dbReference>
<evidence type="ECO:0000313" key="3">
    <source>
        <dbReference type="Proteomes" id="UP000663842"/>
    </source>
</evidence>
<dbReference type="InterPro" id="IPR001584">
    <property type="entry name" value="Integrase_cat-core"/>
</dbReference>
<protein>
    <recommendedName>
        <fullName evidence="1">Integrase catalytic domain-containing protein</fullName>
    </recommendedName>
</protein>
<accession>A0A820KKN9</accession>
<dbReference type="GO" id="GO:0005198">
    <property type="term" value="F:structural molecule activity"/>
    <property type="evidence" value="ECO:0007669"/>
    <property type="project" value="InterPro"/>
</dbReference>
<dbReference type="PROSITE" id="PS50994">
    <property type="entry name" value="INTEGRASE"/>
    <property type="match status" value="1"/>
</dbReference>
<dbReference type="GO" id="GO:0015074">
    <property type="term" value="P:DNA integration"/>
    <property type="evidence" value="ECO:0007669"/>
    <property type="project" value="InterPro"/>
</dbReference>
<dbReference type="GO" id="GO:0004623">
    <property type="term" value="F:phospholipase A2 activity"/>
    <property type="evidence" value="ECO:0007669"/>
    <property type="project" value="InterPro"/>
</dbReference>
<dbReference type="InterPro" id="IPR012337">
    <property type="entry name" value="RNaseH-like_sf"/>
</dbReference>
<dbReference type="PANTHER" id="PTHR46585:SF1">
    <property type="entry name" value="CHROMO DOMAIN-CONTAINING PROTEIN"/>
    <property type="match status" value="1"/>
</dbReference>
<feature type="domain" description="Integrase catalytic" evidence="1">
    <location>
        <begin position="154"/>
        <end position="309"/>
    </location>
</feature>
<dbReference type="GO" id="GO:0006644">
    <property type="term" value="P:phospholipid metabolic process"/>
    <property type="evidence" value="ECO:0007669"/>
    <property type="project" value="InterPro"/>
</dbReference>
<reference evidence="2" key="1">
    <citation type="submission" date="2021-02" db="EMBL/GenBank/DDBJ databases">
        <authorList>
            <person name="Nowell W R."/>
        </authorList>
    </citation>
    <scope>NUCLEOTIDE SEQUENCE</scope>
</reference>
<dbReference type="SUPFAM" id="SSF53098">
    <property type="entry name" value="Ribonuclease H-like"/>
    <property type="match status" value="1"/>
</dbReference>
<proteinExistence type="predicted"/>
<dbReference type="InterPro" id="IPR036444">
    <property type="entry name" value="PLipase_A2_dom_sf"/>
</dbReference>
<comment type="caution">
    <text evidence="2">The sequence shown here is derived from an EMBL/GenBank/DDBJ whole genome shotgun (WGS) entry which is preliminary data.</text>
</comment>
<dbReference type="Pfam" id="PF08398">
    <property type="entry name" value="Phospholip_A2_4"/>
    <property type="match status" value="1"/>
</dbReference>
<sequence length="312" mass="35926">MIVYNTYKQYNTPIEESGLTPENQEYLDNLKKHGAGIFNDILRKVPLPEMHLHLPNDVPSENISNGSFNNTGKYSFCGPGTKVQKRINEGYQGVNNLDKACKQHDISYSKNKSTKERNVADDILANRASQIALDPNEPNYVRKDAKLVTGIMELYFNPQTGYSGINDLVRKSKLSSKIVADWLDVFSKYAWAIPIQRKTGDEITKAFKYVFKERIASKLQTDKGLEFINKPTQELLKKHNVHWFATENETKAQVVERFNRTLKSKMWKYFTENDTKKWIDILPALMKNYNSSYHRSIKMTPEQGSLIENSAE</sequence>
<gene>
    <name evidence="2" type="ORF">UXM345_LOCUS35663</name>
</gene>
<dbReference type="InterPro" id="IPR013607">
    <property type="entry name" value="Phospholipase_A2-like"/>
</dbReference>
<dbReference type="Gene3D" id="1.20.90.10">
    <property type="entry name" value="Phospholipase A2 domain"/>
    <property type="match status" value="1"/>
</dbReference>
<dbReference type="Proteomes" id="UP000663842">
    <property type="component" value="Unassembled WGS sequence"/>
</dbReference>
<feature type="non-terminal residue" evidence="2">
    <location>
        <position position="312"/>
    </location>
</feature>
<dbReference type="Gene3D" id="3.30.420.10">
    <property type="entry name" value="Ribonuclease H-like superfamily/Ribonuclease H"/>
    <property type="match status" value="1"/>
</dbReference>
<evidence type="ECO:0000259" key="1">
    <source>
        <dbReference type="PROSITE" id="PS50994"/>
    </source>
</evidence>
<dbReference type="GO" id="GO:0003676">
    <property type="term" value="F:nucleic acid binding"/>
    <property type="evidence" value="ECO:0007669"/>
    <property type="project" value="InterPro"/>
</dbReference>
<organism evidence="2 3">
    <name type="scientific">Rotaria magnacalcarata</name>
    <dbReference type="NCBI Taxonomy" id="392030"/>
    <lineage>
        <taxon>Eukaryota</taxon>
        <taxon>Metazoa</taxon>
        <taxon>Spiralia</taxon>
        <taxon>Gnathifera</taxon>
        <taxon>Rotifera</taxon>
        <taxon>Eurotatoria</taxon>
        <taxon>Bdelloidea</taxon>
        <taxon>Philodinida</taxon>
        <taxon>Philodinidae</taxon>
        <taxon>Rotaria</taxon>
    </lineage>
</organism>
<name>A0A820KKN9_9BILA</name>